<dbReference type="Pfam" id="PF13365">
    <property type="entry name" value="Trypsin_2"/>
    <property type="match status" value="1"/>
</dbReference>
<dbReference type="InterPro" id="IPR009003">
    <property type="entry name" value="Peptidase_S1_PA"/>
</dbReference>
<comment type="similarity">
    <text evidence="1">Belongs to the peptidase S1C family.</text>
</comment>
<dbReference type="SUPFAM" id="SSF50494">
    <property type="entry name" value="Trypsin-like serine proteases"/>
    <property type="match status" value="1"/>
</dbReference>
<dbReference type="InterPro" id="IPR043504">
    <property type="entry name" value="Peptidase_S1_PA_chymotrypsin"/>
</dbReference>
<dbReference type="EMBL" id="CP139960">
    <property type="protein sequence ID" value="WQD38140.1"/>
    <property type="molecule type" value="Genomic_DNA"/>
</dbReference>
<reference evidence="4 5" key="1">
    <citation type="submission" date="2023-12" db="EMBL/GenBank/DDBJ databases">
        <title>Genome sequencing and assembly of bacterial species from a model synthetic community.</title>
        <authorList>
            <person name="Hogle S.L."/>
        </authorList>
    </citation>
    <scope>NUCLEOTIDE SEQUENCE [LARGE SCALE GENOMIC DNA]</scope>
    <source>
        <strain evidence="4 5">HAMBI_3031</strain>
    </source>
</reference>
<evidence type="ECO:0000256" key="3">
    <source>
        <dbReference type="ARBA" id="ARBA00022801"/>
    </source>
</evidence>
<accession>A0ABZ0W815</accession>
<proteinExistence type="inferred from homology"/>
<gene>
    <name evidence="4" type="ORF">U0035_20950</name>
</gene>
<dbReference type="Gene3D" id="2.40.10.10">
    <property type="entry name" value="Trypsin-like serine proteases"/>
    <property type="match status" value="2"/>
</dbReference>
<dbReference type="PRINTS" id="PR00834">
    <property type="entry name" value="PROTEASES2C"/>
</dbReference>
<keyword evidence="5" id="KW-1185">Reference proteome</keyword>
<keyword evidence="2 4" id="KW-0645">Protease</keyword>
<dbReference type="InterPro" id="IPR001940">
    <property type="entry name" value="Peptidase_S1C"/>
</dbReference>
<evidence type="ECO:0000256" key="1">
    <source>
        <dbReference type="ARBA" id="ARBA00010541"/>
    </source>
</evidence>
<evidence type="ECO:0000313" key="5">
    <source>
        <dbReference type="Proteomes" id="UP001325680"/>
    </source>
</evidence>
<dbReference type="Proteomes" id="UP001325680">
    <property type="component" value="Chromosome"/>
</dbReference>
<protein>
    <submittedName>
        <fullName evidence="4">S1C family serine protease</fullName>
        <ecNumber evidence="4">3.4.21.-</ecNumber>
    </submittedName>
</protein>
<organism evidence="4 5">
    <name type="scientific">Niabella yanshanensis</name>
    <dbReference type="NCBI Taxonomy" id="577386"/>
    <lineage>
        <taxon>Bacteria</taxon>
        <taxon>Pseudomonadati</taxon>
        <taxon>Bacteroidota</taxon>
        <taxon>Chitinophagia</taxon>
        <taxon>Chitinophagales</taxon>
        <taxon>Chitinophagaceae</taxon>
        <taxon>Niabella</taxon>
    </lineage>
</organism>
<dbReference type="GO" id="GO:0008233">
    <property type="term" value="F:peptidase activity"/>
    <property type="evidence" value="ECO:0007669"/>
    <property type="project" value="UniProtKB-KW"/>
</dbReference>
<dbReference type="PANTHER" id="PTHR43343:SF3">
    <property type="entry name" value="PROTEASE DO-LIKE 8, CHLOROPLASTIC"/>
    <property type="match status" value="1"/>
</dbReference>
<dbReference type="InterPro" id="IPR051201">
    <property type="entry name" value="Chloro_Bact_Ser_Proteases"/>
</dbReference>
<dbReference type="GO" id="GO:0006508">
    <property type="term" value="P:proteolysis"/>
    <property type="evidence" value="ECO:0007669"/>
    <property type="project" value="UniProtKB-KW"/>
</dbReference>
<sequence length="377" mass="41594">MNDQNNNMTLLDAVERYIMGDMNPDERLHFENLRKADSEVDQMVVEHTLFLQKMNRFNQWQKFQLSLNEVHNDLSALGKIDATLPKGGKVLYLFNKYKKTAAIAASIAGITALMVNGIVGSVTPKAPKDQLEILRKNISTLAKKSQLQDKEINTLKQGNTAAITPEIPYTNSGTGFIIDGKGYLVTNYHVIKEAQNVAVQNTAGKEFLAKVVYANPATDIAILKINDPNFKTLPGTPYSFTKKATDLAEPIFTLGYPKDEELVYGQGYLSSKTGYNGDTLSCQIDVKAERGNSGSPVLNSNGEVIGILNAKQKDAEGVAFAIQTRNIFNALTDARKKDNIDSTIKNIKLSTKSSLSGMKSPQQVKKIEEYIYMVKVN</sequence>
<name>A0ABZ0W815_9BACT</name>
<evidence type="ECO:0000313" key="4">
    <source>
        <dbReference type="EMBL" id="WQD38140.1"/>
    </source>
</evidence>
<evidence type="ECO:0000256" key="2">
    <source>
        <dbReference type="ARBA" id="ARBA00022670"/>
    </source>
</evidence>
<dbReference type="RefSeq" id="WP_114790882.1">
    <property type="nucleotide sequence ID" value="NZ_CP139960.1"/>
</dbReference>
<dbReference type="EC" id="3.4.21.-" evidence="4"/>
<keyword evidence="3 4" id="KW-0378">Hydrolase</keyword>
<dbReference type="PANTHER" id="PTHR43343">
    <property type="entry name" value="PEPTIDASE S12"/>
    <property type="match status" value="1"/>
</dbReference>